<evidence type="ECO:0000256" key="1">
    <source>
        <dbReference type="SAM" id="Phobius"/>
    </source>
</evidence>
<reference evidence="2 3" key="1">
    <citation type="submission" date="2015-12" db="EMBL/GenBank/DDBJ databases">
        <title>The genome of Folsomia candida.</title>
        <authorList>
            <person name="Faddeeva A."/>
            <person name="Derks M.F."/>
            <person name="Anvar Y."/>
            <person name="Smit S."/>
            <person name="Van Straalen N."/>
            <person name="Roelofs D."/>
        </authorList>
    </citation>
    <scope>NUCLEOTIDE SEQUENCE [LARGE SCALE GENOMIC DNA]</scope>
    <source>
        <strain evidence="2 3">VU population</strain>
        <tissue evidence="2">Whole body</tissue>
    </source>
</reference>
<sequence>MNSVDSFVKPYAMPYKSFLYKSVTYNYISCYKEERIAYAIYLQPFDLSSWIFVAVTILMVSLLTDIYIRYYLGIRSVPSSLLYYLGNILDEPSNPSSSKVGDKTAFRTGSICYLLMTVVLSNGYINFLITKVNGPLPPKIFDTIKSLYCQDFNSSFDNEEVVEINESWRYRYDGDDDVKIFKELHQKSDCFSLLSYKMVMKKVFRENTFFIIKLFQHLFVNNSQASKEFFLMYSQNKMRWYPKKLWDLVNDDMVNENETISISKINEWAIEELLDCGKSVYFTESEVFTLLKQYFEKNLPNINFYVGKELLSPNSIYLNLYISKYSKVPKLLNSVMESNLVGNKYFKEVEIIEEITKNLFEKNRTRYDKIKKPKRLPLESSLLTVFRIFAISLGISIVCLFLEVGKHLPKVYRDWGNKIIKCILHALPKRWKYILFTELVFLLRLILKGLLKRETPL</sequence>
<proteinExistence type="predicted"/>
<evidence type="ECO:0000313" key="2">
    <source>
        <dbReference type="EMBL" id="OXA41471.1"/>
    </source>
</evidence>
<keyword evidence="1" id="KW-0812">Transmembrane</keyword>
<dbReference type="EMBL" id="LNIX01000029">
    <property type="protein sequence ID" value="OXA41471.1"/>
    <property type="molecule type" value="Genomic_DNA"/>
</dbReference>
<dbReference type="AlphaFoldDB" id="A0A226DA23"/>
<dbReference type="Proteomes" id="UP000198287">
    <property type="component" value="Unassembled WGS sequence"/>
</dbReference>
<accession>A0A226DA23</accession>
<protein>
    <submittedName>
        <fullName evidence="2">Uncharacterized protein</fullName>
    </submittedName>
</protein>
<evidence type="ECO:0000313" key="3">
    <source>
        <dbReference type="Proteomes" id="UP000198287"/>
    </source>
</evidence>
<keyword evidence="1" id="KW-1133">Transmembrane helix</keyword>
<feature type="transmembrane region" description="Helical" evidence="1">
    <location>
        <begin position="50"/>
        <end position="72"/>
    </location>
</feature>
<keyword evidence="3" id="KW-1185">Reference proteome</keyword>
<comment type="caution">
    <text evidence="2">The sequence shown here is derived from an EMBL/GenBank/DDBJ whole genome shotgun (WGS) entry which is preliminary data.</text>
</comment>
<organism evidence="2 3">
    <name type="scientific">Folsomia candida</name>
    <name type="common">Springtail</name>
    <dbReference type="NCBI Taxonomy" id="158441"/>
    <lineage>
        <taxon>Eukaryota</taxon>
        <taxon>Metazoa</taxon>
        <taxon>Ecdysozoa</taxon>
        <taxon>Arthropoda</taxon>
        <taxon>Hexapoda</taxon>
        <taxon>Collembola</taxon>
        <taxon>Entomobryomorpha</taxon>
        <taxon>Isotomoidea</taxon>
        <taxon>Isotomidae</taxon>
        <taxon>Proisotominae</taxon>
        <taxon>Folsomia</taxon>
    </lineage>
</organism>
<name>A0A226DA23_FOLCA</name>
<gene>
    <name evidence="2" type="ORF">Fcan01_23773</name>
</gene>
<keyword evidence="1" id="KW-0472">Membrane</keyword>
<feature type="transmembrane region" description="Helical" evidence="1">
    <location>
        <begin position="381"/>
        <end position="404"/>
    </location>
</feature>